<evidence type="ECO:0000313" key="7">
    <source>
        <dbReference type="EMBL" id="GCF94852.1"/>
    </source>
</evidence>
<protein>
    <submittedName>
        <fullName evidence="7">Type VI secretion protein ImpB</fullName>
    </submittedName>
</protein>
<dbReference type="Gene3D" id="3.30.1490.100">
    <property type="entry name" value="DNA polymerase, Y-family, little finger domain"/>
    <property type="match status" value="1"/>
</dbReference>
<dbReference type="InterPro" id="IPR001126">
    <property type="entry name" value="UmuC"/>
</dbReference>
<reference evidence="8" key="1">
    <citation type="submission" date="2019-02" db="EMBL/GenBank/DDBJ databases">
        <title>Draft genome sequence of Enterococcus sp. Gos25-1.</title>
        <authorList>
            <person name="Tanaka N."/>
            <person name="Shiwa Y."/>
            <person name="Fujita N."/>
        </authorList>
    </citation>
    <scope>NUCLEOTIDE SEQUENCE [LARGE SCALE GENOMIC DNA]</scope>
    <source>
        <strain evidence="8">Gos25-1</strain>
    </source>
</reference>
<accession>A0A4P5PGR8</accession>
<dbReference type="Gene3D" id="1.10.150.20">
    <property type="entry name" value="5' to 3' exonuclease, C-terminal subdomain"/>
    <property type="match status" value="1"/>
</dbReference>
<keyword evidence="2" id="KW-0515">Mutator protein</keyword>
<dbReference type="GO" id="GO:0009432">
    <property type="term" value="P:SOS response"/>
    <property type="evidence" value="ECO:0007669"/>
    <property type="project" value="TreeGrafter"/>
</dbReference>
<dbReference type="AlphaFoldDB" id="A0A4P5PGR8"/>
<keyword evidence="5" id="KW-0239">DNA-directed DNA polymerase</keyword>
<dbReference type="InterPro" id="IPR024728">
    <property type="entry name" value="PolY_HhH_motif"/>
</dbReference>
<dbReference type="OrthoDB" id="9808813at2"/>
<dbReference type="InterPro" id="IPR043128">
    <property type="entry name" value="Rev_trsase/Diguanyl_cyclase"/>
</dbReference>
<dbReference type="Pfam" id="PF00817">
    <property type="entry name" value="IMS"/>
    <property type="match status" value="1"/>
</dbReference>
<dbReference type="Pfam" id="PF11798">
    <property type="entry name" value="IMS_HHH"/>
    <property type="match status" value="1"/>
</dbReference>
<evidence type="ECO:0000256" key="3">
    <source>
        <dbReference type="ARBA" id="ARBA00022695"/>
    </source>
</evidence>
<dbReference type="InterPro" id="IPR050116">
    <property type="entry name" value="DNA_polymerase-Y"/>
</dbReference>
<keyword evidence="8" id="KW-1185">Reference proteome</keyword>
<dbReference type="GO" id="GO:0003684">
    <property type="term" value="F:damaged DNA binding"/>
    <property type="evidence" value="ECO:0007669"/>
    <property type="project" value="InterPro"/>
</dbReference>
<evidence type="ECO:0000256" key="5">
    <source>
        <dbReference type="ARBA" id="ARBA00022932"/>
    </source>
</evidence>
<organism evidence="7 8">
    <name type="scientific">Enterococcus florum</name>
    <dbReference type="NCBI Taxonomy" id="2480627"/>
    <lineage>
        <taxon>Bacteria</taxon>
        <taxon>Bacillati</taxon>
        <taxon>Bacillota</taxon>
        <taxon>Bacilli</taxon>
        <taxon>Lactobacillales</taxon>
        <taxon>Enterococcaceae</taxon>
        <taxon>Enterococcus</taxon>
    </lineage>
</organism>
<dbReference type="Gene3D" id="3.40.1170.60">
    <property type="match status" value="1"/>
</dbReference>
<dbReference type="SUPFAM" id="SSF100879">
    <property type="entry name" value="Lesion bypass DNA polymerase (Y-family), little finger domain"/>
    <property type="match status" value="1"/>
</dbReference>
<dbReference type="PANTHER" id="PTHR11076">
    <property type="entry name" value="DNA REPAIR POLYMERASE UMUC / TRANSFERASE FAMILY MEMBER"/>
    <property type="match status" value="1"/>
</dbReference>
<proteinExistence type="inferred from homology"/>
<comment type="similarity">
    <text evidence="1">Belongs to the DNA polymerase type-Y family.</text>
</comment>
<keyword evidence="5" id="KW-0808">Transferase</keyword>
<dbReference type="GO" id="GO:0006281">
    <property type="term" value="P:DNA repair"/>
    <property type="evidence" value="ECO:0007669"/>
    <property type="project" value="InterPro"/>
</dbReference>
<evidence type="ECO:0000259" key="6">
    <source>
        <dbReference type="PROSITE" id="PS50173"/>
    </source>
</evidence>
<dbReference type="InterPro" id="IPR036775">
    <property type="entry name" value="DNA_pol_Y-fam_lit_finger_sf"/>
</dbReference>
<dbReference type="RefSeq" id="WP_146623256.1">
    <property type="nucleotide sequence ID" value="NZ_BJCC01000024.1"/>
</dbReference>
<keyword evidence="4" id="KW-0235">DNA replication</keyword>
<dbReference type="GO" id="GO:0005829">
    <property type="term" value="C:cytosol"/>
    <property type="evidence" value="ECO:0007669"/>
    <property type="project" value="TreeGrafter"/>
</dbReference>
<dbReference type="PANTHER" id="PTHR11076:SF35">
    <property type="entry name" value="DNA REPAIR PROTEIN HOMOLOG YOBH"/>
    <property type="match status" value="1"/>
</dbReference>
<comment type="caution">
    <text evidence="7">The sequence shown here is derived from an EMBL/GenBank/DDBJ whole genome shotgun (WGS) entry which is preliminary data.</text>
</comment>
<evidence type="ECO:0000256" key="4">
    <source>
        <dbReference type="ARBA" id="ARBA00022705"/>
    </source>
</evidence>
<dbReference type="Pfam" id="PF11799">
    <property type="entry name" value="IMS_C"/>
    <property type="match status" value="1"/>
</dbReference>
<feature type="domain" description="UmuC" evidence="6">
    <location>
        <begin position="12"/>
        <end position="201"/>
    </location>
</feature>
<evidence type="ECO:0000313" key="8">
    <source>
        <dbReference type="Proteomes" id="UP000290567"/>
    </source>
</evidence>
<keyword evidence="3" id="KW-0548">Nucleotidyltransferase</keyword>
<evidence type="ECO:0000256" key="1">
    <source>
        <dbReference type="ARBA" id="ARBA00010945"/>
    </source>
</evidence>
<dbReference type="SUPFAM" id="SSF56672">
    <property type="entry name" value="DNA/RNA polymerases"/>
    <property type="match status" value="1"/>
</dbReference>
<dbReference type="GO" id="GO:0006260">
    <property type="term" value="P:DNA replication"/>
    <property type="evidence" value="ECO:0007669"/>
    <property type="project" value="UniProtKB-KW"/>
</dbReference>
<dbReference type="InterPro" id="IPR017961">
    <property type="entry name" value="DNA_pol_Y-fam_little_finger"/>
</dbReference>
<dbReference type="CDD" id="cd01700">
    <property type="entry name" value="PolY_Pol_V_umuC"/>
    <property type="match status" value="1"/>
</dbReference>
<dbReference type="EMBL" id="BJCC01000024">
    <property type="protein sequence ID" value="GCF94852.1"/>
    <property type="molecule type" value="Genomic_DNA"/>
</dbReference>
<evidence type="ECO:0000256" key="2">
    <source>
        <dbReference type="ARBA" id="ARBA00022457"/>
    </source>
</evidence>
<dbReference type="GO" id="GO:0042276">
    <property type="term" value="P:error-prone translesion synthesis"/>
    <property type="evidence" value="ECO:0007669"/>
    <property type="project" value="TreeGrafter"/>
</dbReference>
<gene>
    <name evidence="7" type="ORF">NRIC_27430</name>
</gene>
<dbReference type="InterPro" id="IPR043502">
    <property type="entry name" value="DNA/RNA_pol_sf"/>
</dbReference>
<name>A0A4P5PGR8_9ENTE</name>
<sequence length="430" mass="48752">MNLYEGEPVRDVFCMDSKSFYASVECVERGLNPIHTLLVVMSGDREGGGLILAASPKAKKVLGISNVSRGFEVPNHPDLLIVPPRMTLYMQYHMEILTIFRQYMADEDIHTYSIDEQFGDLTRSWHLFGRSAEEVVRRIQKEIRERVHIFTSVGLSVNPLLAKVAMDVEAKHSQYLFTKWGYEDVQEKVWPIKLGDFWGIGRRMEKRYNRMGMKTMGDLAHANPYILKNYYGVISMQHYMHAWGIDRSVLSQKDNYPQKEKSIGNSQVLPKNYARKEEIEAVLSEICEQVAQRLRKAGVLGGTLHLGIGYAHNGTGKGGFHHQTKITPTNQGKQLAKNALFLFEKFWDRSEVRNISVNLSSFQAAEGLQLNLFEDPKNTIKEDRIDDVISQIRQRYPLRSIVRAHSLVEGATAINRAGLVGGHAGGMEGL</sequence>
<dbReference type="Proteomes" id="UP000290567">
    <property type="component" value="Unassembled WGS sequence"/>
</dbReference>
<dbReference type="GO" id="GO:0003887">
    <property type="term" value="F:DNA-directed DNA polymerase activity"/>
    <property type="evidence" value="ECO:0007669"/>
    <property type="project" value="UniProtKB-KW"/>
</dbReference>
<dbReference type="PROSITE" id="PS50173">
    <property type="entry name" value="UMUC"/>
    <property type="match status" value="1"/>
</dbReference>
<dbReference type="Gene3D" id="3.30.70.270">
    <property type="match status" value="1"/>
</dbReference>